<accession>A0A5S6QH33</accession>
<dbReference type="AlphaFoldDB" id="A0A5S6QH33"/>
<dbReference type="PANTHER" id="PTHR13192:SF3">
    <property type="entry name" value="COBALAMIN TRAFFICKING PROTEIN CBLD"/>
    <property type="match status" value="1"/>
</dbReference>
<dbReference type="GO" id="GO:0005739">
    <property type="term" value="C:mitochondrion"/>
    <property type="evidence" value="ECO:0007669"/>
    <property type="project" value="TreeGrafter"/>
</dbReference>
<reference evidence="2" key="1">
    <citation type="submission" date="2019-12" db="UniProtKB">
        <authorList>
            <consortium name="WormBaseParasite"/>
        </authorList>
    </citation>
    <scope>IDENTIFICATION</scope>
</reference>
<evidence type="ECO:0000313" key="2">
    <source>
        <dbReference type="WBParaSite" id="TMUE_2000006440.1"/>
    </source>
</evidence>
<organism evidence="1 2">
    <name type="scientific">Trichuris muris</name>
    <name type="common">Mouse whipworm</name>
    <dbReference type="NCBI Taxonomy" id="70415"/>
    <lineage>
        <taxon>Eukaryota</taxon>
        <taxon>Metazoa</taxon>
        <taxon>Ecdysozoa</taxon>
        <taxon>Nematoda</taxon>
        <taxon>Enoplea</taxon>
        <taxon>Dorylaimia</taxon>
        <taxon>Trichinellida</taxon>
        <taxon>Trichuridae</taxon>
        <taxon>Trichuris</taxon>
    </lineage>
</organism>
<dbReference type="PANTHER" id="PTHR13192">
    <property type="entry name" value="MY011 PROTEIN"/>
    <property type="match status" value="1"/>
</dbReference>
<dbReference type="STRING" id="70415.A0A5S6QH33"/>
<dbReference type="InterPro" id="IPR019362">
    <property type="entry name" value="MMADHC"/>
</dbReference>
<name>A0A5S6QH33_TRIMR</name>
<dbReference type="GO" id="GO:0009235">
    <property type="term" value="P:cobalamin metabolic process"/>
    <property type="evidence" value="ECO:0007669"/>
    <property type="project" value="InterPro"/>
</dbReference>
<evidence type="ECO:0000313" key="1">
    <source>
        <dbReference type="Proteomes" id="UP000046395"/>
    </source>
</evidence>
<protein>
    <submittedName>
        <fullName evidence="2">Methylmalonic aciduria and homocystinuria type D protein, mitochondrial</fullName>
    </submittedName>
</protein>
<proteinExistence type="predicted"/>
<sequence length="273" mass="30259">MNSKLIGNPAHVRKLTAGALRLQSSKIANRSLCTLLTTTDASAVPESVVINEDSSGSFAKIHSLPSIVYRDFPFPGNVGIVPTQPRDAVDVTSDSLSSQSTNRQSQLAVYVENLKRELQGFELEVHACPTLLRSEFSSLFPNKGFANGPLSVVTFSRKTKNDMKFWSLEVENERTAVFRDLISAAVQSVNFLNEHGYWADFIDPYSGKPYYSPATSDTLTESDERMCHFNFVIKDMVCYKVILHRDFGFNVIVGVLFTNAPSQSEPLQLIAGH</sequence>
<keyword evidence="1" id="KW-1185">Reference proteome</keyword>
<dbReference type="Proteomes" id="UP000046395">
    <property type="component" value="Unassembled WGS sequence"/>
</dbReference>
<dbReference type="Pfam" id="PF10229">
    <property type="entry name" value="MMADHC"/>
    <property type="match status" value="1"/>
</dbReference>
<dbReference type="WBParaSite" id="TMUE_2000006440.1">
    <property type="protein sequence ID" value="TMUE_2000006440.1"/>
    <property type="gene ID" value="WBGene00294606"/>
</dbReference>